<evidence type="ECO:0000256" key="2">
    <source>
        <dbReference type="SAM" id="Phobius"/>
    </source>
</evidence>
<feature type="compositionally biased region" description="Low complexity" evidence="1">
    <location>
        <begin position="35"/>
        <end position="48"/>
    </location>
</feature>
<feature type="region of interest" description="Disordered" evidence="1">
    <location>
        <begin position="1"/>
        <end position="48"/>
    </location>
</feature>
<evidence type="ECO:0008006" key="5">
    <source>
        <dbReference type="Google" id="ProtNLM"/>
    </source>
</evidence>
<keyword evidence="2" id="KW-0472">Membrane</keyword>
<sequence length="130" mass="14020">MNDQNKDQQQNDWAAPSHEPPPAGNFKDYRPPMDNLPQQQGGQNNPGGLTTDQIIAVVLSFLIPGVGQMMQGQTAKGLVILAAAIVTGCGGGLISIASVIDAYLLIKAKEYRQVGDWEFFPDFNQTFGSK</sequence>
<evidence type="ECO:0000313" key="3">
    <source>
        <dbReference type="EMBL" id="TXD35556.1"/>
    </source>
</evidence>
<accession>A0A5C6X5L1</accession>
<dbReference type="EMBL" id="VOSM01000008">
    <property type="protein sequence ID" value="TXD35556.1"/>
    <property type="molecule type" value="Genomic_DNA"/>
</dbReference>
<keyword evidence="2" id="KW-0812">Transmembrane</keyword>
<dbReference type="OrthoDB" id="9792998at2"/>
<reference evidence="3 4" key="1">
    <citation type="submission" date="2019-08" db="EMBL/GenBank/DDBJ databases">
        <title>Bradymonadales sp. TMQ4.</title>
        <authorList>
            <person name="Liang Q."/>
        </authorList>
    </citation>
    <scope>NUCLEOTIDE SEQUENCE [LARGE SCALE GENOMIC DNA]</scope>
    <source>
        <strain evidence="3 4">TMQ4</strain>
    </source>
</reference>
<gene>
    <name evidence="3" type="ORF">FRC98_15195</name>
</gene>
<feature type="transmembrane region" description="Helical" evidence="2">
    <location>
        <begin position="78"/>
        <end position="106"/>
    </location>
</feature>
<keyword evidence="4" id="KW-1185">Reference proteome</keyword>
<dbReference type="Proteomes" id="UP000321412">
    <property type="component" value="Unassembled WGS sequence"/>
</dbReference>
<protein>
    <recommendedName>
        <fullName evidence="5">TM2 domain-containing protein</fullName>
    </recommendedName>
</protein>
<evidence type="ECO:0000313" key="4">
    <source>
        <dbReference type="Proteomes" id="UP000321412"/>
    </source>
</evidence>
<dbReference type="AlphaFoldDB" id="A0A5C6X5L1"/>
<keyword evidence="2" id="KW-1133">Transmembrane helix</keyword>
<proteinExistence type="predicted"/>
<name>A0A5C6X5L1_9DELT</name>
<comment type="caution">
    <text evidence="3">The sequence shown here is derived from an EMBL/GenBank/DDBJ whole genome shotgun (WGS) entry which is preliminary data.</text>
</comment>
<organism evidence="3 4">
    <name type="scientific">Lujinxingia vulgaris</name>
    <dbReference type="NCBI Taxonomy" id="2600176"/>
    <lineage>
        <taxon>Bacteria</taxon>
        <taxon>Deltaproteobacteria</taxon>
        <taxon>Bradymonadales</taxon>
        <taxon>Lujinxingiaceae</taxon>
        <taxon>Lujinxingia</taxon>
    </lineage>
</organism>
<evidence type="ECO:0000256" key="1">
    <source>
        <dbReference type="SAM" id="MobiDB-lite"/>
    </source>
</evidence>
<dbReference type="RefSeq" id="WP_146982297.1">
    <property type="nucleotide sequence ID" value="NZ_VOSM01000008.1"/>
</dbReference>